<feature type="transmembrane region" description="Helical" evidence="1">
    <location>
        <begin position="134"/>
        <end position="157"/>
    </location>
</feature>
<keyword evidence="1" id="KW-1133">Transmembrane helix</keyword>
<keyword evidence="4" id="KW-1185">Reference proteome</keyword>
<feature type="transmembrane region" description="Helical" evidence="1">
    <location>
        <begin position="12"/>
        <end position="29"/>
    </location>
</feature>
<feature type="domain" description="DUF1468" evidence="2">
    <location>
        <begin position="12"/>
        <end position="153"/>
    </location>
</feature>
<reference evidence="3" key="1">
    <citation type="submission" date="2023-03" db="EMBL/GenBank/DDBJ databases">
        <title>Multiphase analysis and comparison of six strains from genera Psychromarinibacter, Lutimaribacter, and Maritimibacter, including a novel species: Psychromarinibacter sediminicola sp. nov.</title>
        <authorList>
            <person name="Wang Y.-H."/>
            <person name="Ye M.-Q."/>
            <person name="Du Z.-J."/>
        </authorList>
    </citation>
    <scope>NUCLEOTIDE SEQUENCE</scope>
    <source>
        <strain evidence="3">C21-152</strain>
    </source>
</reference>
<dbReference type="RefSeq" id="WP_275565522.1">
    <property type="nucleotide sequence ID" value="NZ_JARGYC010000002.1"/>
</dbReference>
<keyword evidence="1" id="KW-0472">Membrane</keyword>
<accession>A0AAE3T7U0</accession>
<sequence>MSRFRTHAFDWIAWFFFASVPVVIFWRSATSLAEQGAASGGPLDNAAFYPRVIAGLMGVAVAVHGIRLLLGRVQGQSAVEAEAGTRLGLALAALFVGYLVVLPYSGFHLATPVLLIVMTRALGLGLFRAVLGSLALWLAASFVFEGLLNVVLPVGLFNITVFN</sequence>
<evidence type="ECO:0000259" key="2">
    <source>
        <dbReference type="Pfam" id="PF07331"/>
    </source>
</evidence>
<dbReference type="InterPro" id="IPR009936">
    <property type="entry name" value="DUF1468"/>
</dbReference>
<feature type="transmembrane region" description="Helical" evidence="1">
    <location>
        <begin position="107"/>
        <end position="127"/>
    </location>
</feature>
<keyword evidence="1" id="KW-0812">Transmembrane</keyword>
<dbReference type="EMBL" id="JARGYC010000002">
    <property type="protein sequence ID" value="MDF0599379.1"/>
    <property type="molecule type" value="Genomic_DNA"/>
</dbReference>
<proteinExistence type="predicted"/>
<protein>
    <submittedName>
        <fullName evidence="3">Tripartite tricarboxylate transporter TctB family protein</fullName>
    </submittedName>
</protein>
<comment type="caution">
    <text evidence="3">The sequence shown here is derived from an EMBL/GenBank/DDBJ whole genome shotgun (WGS) entry which is preliminary data.</text>
</comment>
<evidence type="ECO:0000313" key="4">
    <source>
        <dbReference type="Proteomes" id="UP001220964"/>
    </source>
</evidence>
<feature type="transmembrane region" description="Helical" evidence="1">
    <location>
        <begin position="49"/>
        <end position="71"/>
    </location>
</feature>
<dbReference type="Proteomes" id="UP001220964">
    <property type="component" value="Unassembled WGS sequence"/>
</dbReference>
<evidence type="ECO:0000313" key="3">
    <source>
        <dbReference type="EMBL" id="MDF0599379.1"/>
    </source>
</evidence>
<name>A0AAE3T7U0_9RHOB</name>
<evidence type="ECO:0000256" key="1">
    <source>
        <dbReference type="SAM" id="Phobius"/>
    </source>
</evidence>
<dbReference type="Pfam" id="PF07331">
    <property type="entry name" value="TctB"/>
    <property type="match status" value="1"/>
</dbReference>
<organism evidence="3 4">
    <name type="scientific">Psychromarinibacter sediminicola</name>
    <dbReference type="NCBI Taxonomy" id="3033385"/>
    <lineage>
        <taxon>Bacteria</taxon>
        <taxon>Pseudomonadati</taxon>
        <taxon>Pseudomonadota</taxon>
        <taxon>Alphaproteobacteria</taxon>
        <taxon>Rhodobacterales</taxon>
        <taxon>Paracoccaceae</taxon>
        <taxon>Psychromarinibacter</taxon>
    </lineage>
</organism>
<dbReference type="AlphaFoldDB" id="A0AAE3T7U0"/>
<gene>
    <name evidence="3" type="ORF">P1J78_01410</name>
</gene>
<feature type="transmembrane region" description="Helical" evidence="1">
    <location>
        <begin position="83"/>
        <end position="101"/>
    </location>
</feature>